<dbReference type="Proteomes" id="UP000236291">
    <property type="component" value="Unassembled WGS sequence"/>
</dbReference>
<name>A0A2K3MKV3_TRIPR</name>
<dbReference type="AlphaFoldDB" id="A0A2K3MKV3"/>
<accession>A0A2K3MKV3</accession>
<dbReference type="EMBL" id="ASHM01065835">
    <property type="protein sequence ID" value="PNX91329.1"/>
    <property type="molecule type" value="Genomic_DNA"/>
</dbReference>
<gene>
    <name evidence="1" type="ORF">L195_g047459</name>
</gene>
<evidence type="ECO:0000313" key="1">
    <source>
        <dbReference type="EMBL" id="PNX91329.1"/>
    </source>
</evidence>
<evidence type="ECO:0000313" key="2">
    <source>
        <dbReference type="Proteomes" id="UP000236291"/>
    </source>
</evidence>
<reference evidence="1 2" key="1">
    <citation type="journal article" date="2014" name="Am. J. Bot.">
        <title>Genome assembly and annotation for red clover (Trifolium pratense; Fabaceae).</title>
        <authorList>
            <person name="Istvanek J."/>
            <person name="Jaros M."/>
            <person name="Krenek A."/>
            <person name="Repkova J."/>
        </authorList>
    </citation>
    <scope>NUCLEOTIDE SEQUENCE [LARGE SCALE GENOMIC DNA]</scope>
    <source>
        <strain evidence="2">cv. Tatra</strain>
        <tissue evidence="1">Young leaves</tissue>
    </source>
</reference>
<organism evidence="1 2">
    <name type="scientific">Trifolium pratense</name>
    <name type="common">Red clover</name>
    <dbReference type="NCBI Taxonomy" id="57577"/>
    <lineage>
        <taxon>Eukaryota</taxon>
        <taxon>Viridiplantae</taxon>
        <taxon>Streptophyta</taxon>
        <taxon>Embryophyta</taxon>
        <taxon>Tracheophyta</taxon>
        <taxon>Spermatophyta</taxon>
        <taxon>Magnoliopsida</taxon>
        <taxon>eudicotyledons</taxon>
        <taxon>Gunneridae</taxon>
        <taxon>Pentapetalae</taxon>
        <taxon>rosids</taxon>
        <taxon>fabids</taxon>
        <taxon>Fabales</taxon>
        <taxon>Fabaceae</taxon>
        <taxon>Papilionoideae</taxon>
        <taxon>50 kb inversion clade</taxon>
        <taxon>NPAAA clade</taxon>
        <taxon>Hologalegina</taxon>
        <taxon>IRL clade</taxon>
        <taxon>Trifolieae</taxon>
        <taxon>Trifolium</taxon>
    </lineage>
</organism>
<reference evidence="1 2" key="2">
    <citation type="journal article" date="2017" name="Front. Plant Sci.">
        <title>Gene Classification and Mining of Molecular Markers Useful in Red Clover (Trifolium pratense) Breeding.</title>
        <authorList>
            <person name="Istvanek J."/>
            <person name="Dluhosova J."/>
            <person name="Dluhos P."/>
            <person name="Patkova L."/>
            <person name="Nedelnik J."/>
            <person name="Repkova J."/>
        </authorList>
    </citation>
    <scope>NUCLEOTIDE SEQUENCE [LARGE SCALE GENOMIC DNA]</scope>
    <source>
        <strain evidence="2">cv. Tatra</strain>
        <tissue evidence="1">Young leaves</tissue>
    </source>
</reference>
<feature type="non-terminal residue" evidence="1">
    <location>
        <position position="1"/>
    </location>
</feature>
<protein>
    <submittedName>
        <fullName evidence="1">Uncharacterized protein</fullName>
    </submittedName>
</protein>
<sequence>EISEAYFSLCWTMFHSNGNIQNLVVRIRRITNSIPRKRVHKRYTSMHIRTLFLAVPNHSDIPSMCSLPFDLSSSNPTVTRFCKLFPCGFRCAISDVGTFED</sequence>
<proteinExistence type="predicted"/>
<comment type="caution">
    <text evidence="1">The sequence shown here is derived from an EMBL/GenBank/DDBJ whole genome shotgun (WGS) entry which is preliminary data.</text>
</comment>